<evidence type="ECO:0008006" key="4">
    <source>
        <dbReference type="Google" id="ProtNLM"/>
    </source>
</evidence>
<evidence type="ECO:0000313" key="2">
    <source>
        <dbReference type="EnsemblMetazoa" id="ADIR007567-PA"/>
    </source>
</evidence>
<proteinExistence type="predicted"/>
<organism evidence="2 3">
    <name type="scientific">Anopheles dirus</name>
    <dbReference type="NCBI Taxonomy" id="7168"/>
    <lineage>
        <taxon>Eukaryota</taxon>
        <taxon>Metazoa</taxon>
        <taxon>Ecdysozoa</taxon>
        <taxon>Arthropoda</taxon>
        <taxon>Hexapoda</taxon>
        <taxon>Insecta</taxon>
        <taxon>Pterygota</taxon>
        <taxon>Neoptera</taxon>
        <taxon>Endopterygota</taxon>
        <taxon>Diptera</taxon>
        <taxon>Nematocera</taxon>
        <taxon>Culicoidea</taxon>
        <taxon>Culicidae</taxon>
        <taxon>Anophelinae</taxon>
        <taxon>Anopheles</taxon>
    </lineage>
</organism>
<name>A0A182NIU2_9DIPT</name>
<reference evidence="3" key="1">
    <citation type="submission" date="2013-03" db="EMBL/GenBank/DDBJ databases">
        <title>The Genome Sequence of Anopheles dirus WRAIR2.</title>
        <authorList>
            <consortium name="The Broad Institute Genomics Platform"/>
            <person name="Neafsey D.E."/>
            <person name="Walton C."/>
            <person name="Walker B."/>
            <person name="Young S.K."/>
            <person name="Zeng Q."/>
            <person name="Gargeya S."/>
            <person name="Fitzgerald M."/>
            <person name="Haas B."/>
            <person name="Abouelleil A."/>
            <person name="Allen A.W."/>
            <person name="Alvarado L."/>
            <person name="Arachchi H.M."/>
            <person name="Berlin A.M."/>
            <person name="Chapman S.B."/>
            <person name="Gainer-Dewar J."/>
            <person name="Goldberg J."/>
            <person name="Griggs A."/>
            <person name="Gujja S."/>
            <person name="Hansen M."/>
            <person name="Howarth C."/>
            <person name="Imamovic A."/>
            <person name="Ireland A."/>
            <person name="Larimer J."/>
            <person name="McCowan C."/>
            <person name="Murphy C."/>
            <person name="Pearson M."/>
            <person name="Poon T.W."/>
            <person name="Priest M."/>
            <person name="Roberts A."/>
            <person name="Saif S."/>
            <person name="Shea T."/>
            <person name="Sisk P."/>
            <person name="Sykes S."/>
            <person name="Wortman J."/>
            <person name="Nusbaum C."/>
            <person name="Birren B."/>
        </authorList>
    </citation>
    <scope>NUCLEOTIDE SEQUENCE [LARGE SCALE GENOMIC DNA]</scope>
    <source>
        <strain evidence="3">WRAIR2</strain>
    </source>
</reference>
<feature type="signal peptide" evidence="1">
    <location>
        <begin position="1"/>
        <end position="17"/>
    </location>
</feature>
<accession>A0A182NIU2</accession>
<keyword evidence="1" id="KW-0732">Signal</keyword>
<evidence type="ECO:0000256" key="1">
    <source>
        <dbReference type="SAM" id="SignalP"/>
    </source>
</evidence>
<evidence type="ECO:0000313" key="3">
    <source>
        <dbReference type="Proteomes" id="UP000075884"/>
    </source>
</evidence>
<sequence>MKSIIAIVLFVACAAHAAVTPDCVKQGPCVEQNAVPLYDADGHYYPYELGTNCMVKYYHPTDLSKCPRKTCGCGTCSSCRQQHLPYPHYPHYYGHPYSYLFGRY</sequence>
<dbReference type="VEuPathDB" id="VectorBase:ADIR007567"/>
<protein>
    <recommendedName>
        <fullName evidence="4">CUB domain-containing protein</fullName>
    </recommendedName>
</protein>
<reference evidence="2" key="2">
    <citation type="submission" date="2020-05" db="UniProtKB">
        <authorList>
            <consortium name="EnsemblMetazoa"/>
        </authorList>
    </citation>
    <scope>IDENTIFICATION</scope>
    <source>
        <strain evidence="2">WRAIR2</strain>
    </source>
</reference>
<dbReference type="AlphaFoldDB" id="A0A182NIU2"/>
<dbReference type="EnsemblMetazoa" id="ADIR007567-RA">
    <property type="protein sequence ID" value="ADIR007567-PA"/>
    <property type="gene ID" value="ADIR007567"/>
</dbReference>
<dbReference type="Proteomes" id="UP000075884">
    <property type="component" value="Unassembled WGS sequence"/>
</dbReference>
<keyword evidence="3" id="KW-1185">Reference proteome</keyword>
<feature type="chain" id="PRO_5008130015" description="CUB domain-containing protein" evidence="1">
    <location>
        <begin position="18"/>
        <end position="104"/>
    </location>
</feature>